<keyword evidence="1" id="KW-0732">Signal</keyword>
<proteinExistence type="predicted"/>
<dbReference type="HOGENOM" id="CLU_126693_0_0_1"/>
<name>E6ZS93_SPORE</name>
<evidence type="ECO:0000256" key="1">
    <source>
        <dbReference type="SAM" id="SignalP"/>
    </source>
</evidence>
<dbReference type="VEuPathDB" id="FungiDB:sr10079"/>
<dbReference type="EMBL" id="FQ311440">
    <property type="protein sequence ID" value="CBQ70100.1"/>
    <property type="molecule type" value="Genomic_DNA"/>
</dbReference>
<reference evidence="2 3" key="1">
    <citation type="journal article" date="2010" name="Science">
        <title>Pathogenicity determinants in smut fungi revealed by genome comparison.</title>
        <authorList>
            <person name="Schirawski J."/>
            <person name="Mannhaupt G."/>
            <person name="Muench K."/>
            <person name="Brefort T."/>
            <person name="Schipper K."/>
            <person name="Doehlemann G."/>
            <person name="Di Stasio M."/>
            <person name="Roessel N."/>
            <person name="Mendoza-Mendoza A."/>
            <person name="Pester D."/>
            <person name="Mueller O."/>
            <person name="Winterberg B."/>
            <person name="Meyer E."/>
            <person name="Ghareeb H."/>
            <person name="Wollenberg T."/>
            <person name="Muensterkoetter M."/>
            <person name="Wong P."/>
            <person name="Walter M."/>
            <person name="Stukenbrock E."/>
            <person name="Gueldener U."/>
            <person name="Kahmann R."/>
        </authorList>
    </citation>
    <scope>NUCLEOTIDE SEQUENCE [LARGE SCALE GENOMIC DNA]</scope>
    <source>
        <strain evidence="3">SRZ2</strain>
    </source>
</reference>
<keyword evidence="3" id="KW-1185">Reference proteome</keyword>
<protein>
    <submittedName>
        <fullName evidence="2">Uncharacterized protein</fullName>
    </submittedName>
</protein>
<feature type="signal peptide" evidence="1">
    <location>
        <begin position="1"/>
        <end position="25"/>
    </location>
</feature>
<organism evidence="2 3">
    <name type="scientific">Sporisorium reilianum (strain SRZ2)</name>
    <name type="common">Maize head smut fungus</name>
    <dbReference type="NCBI Taxonomy" id="999809"/>
    <lineage>
        <taxon>Eukaryota</taxon>
        <taxon>Fungi</taxon>
        <taxon>Dikarya</taxon>
        <taxon>Basidiomycota</taxon>
        <taxon>Ustilaginomycotina</taxon>
        <taxon>Ustilaginomycetes</taxon>
        <taxon>Ustilaginales</taxon>
        <taxon>Ustilaginaceae</taxon>
        <taxon>Sporisorium</taxon>
    </lineage>
</organism>
<dbReference type="AlphaFoldDB" id="E6ZS93"/>
<dbReference type="eggNOG" id="ENOG502T7TZ">
    <property type="taxonomic scope" value="Eukaryota"/>
</dbReference>
<evidence type="ECO:0000313" key="2">
    <source>
        <dbReference type="EMBL" id="CBQ70100.1"/>
    </source>
</evidence>
<evidence type="ECO:0000313" key="3">
    <source>
        <dbReference type="Proteomes" id="UP000008867"/>
    </source>
</evidence>
<accession>E6ZS93</accession>
<feature type="chain" id="PRO_5003216902" evidence="1">
    <location>
        <begin position="26"/>
        <end position="183"/>
    </location>
</feature>
<dbReference type="OrthoDB" id="2556088at2759"/>
<sequence>MKFPLLHHLSPVLSIMLISLSLSLCADDDPDLDPDFTPTVYDDITSTAEVQKHLMPNEDYTDKKDFFGSVVGSSPEFLARVRNHVDRTESKFLVLHDPKDHTAHVAYTAYSFQPANMRTRRHAVGMILIRKWRKGQVLGEAWAPIDLSSEKLGTDWEHIKSHATLGRDELIQRYGSYVLDLVF</sequence>
<gene>
    <name evidence="2" type="ORF">sr10079</name>
</gene>
<dbReference type="Proteomes" id="UP000008867">
    <property type="component" value="Chromosome 19"/>
</dbReference>